<feature type="signal peptide" evidence="1">
    <location>
        <begin position="1"/>
        <end position="18"/>
    </location>
</feature>
<sequence>MLLTTLLALLLCLLVSTSLFLRQLAVGLQLHAFICVRCSCVVLSPAPCCQ</sequence>
<dbReference type="AlphaFoldDB" id="A0A0A9C8P1"/>
<reference evidence="2" key="2">
    <citation type="journal article" date="2015" name="Data Brief">
        <title>Shoot transcriptome of the giant reed, Arundo donax.</title>
        <authorList>
            <person name="Barrero R.A."/>
            <person name="Guerrero F.D."/>
            <person name="Moolhuijzen P."/>
            <person name="Goolsby J.A."/>
            <person name="Tidwell J."/>
            <person name="Bellgard S.E."/>
            <person name="Bellgard M.I."/>
        </authorList>
    </citation>
    <scope>NUCLEOTIDE SEQUENCE</scope>
    <source>
        <tissue evidence="2">Shoot tissue taken approximately 20 cm above the soil surface</tissue>
    </source>
</reference>
<evidence type="ECO:0000313" key="2">
    <source>
        <dbReference type="EMBL" id="JAD69770.1"/>
    </source>
</evidence>
<protein>
    <submittedName>
        <fullName evidence="2">Uncharacterized protein</fullName>
    </submittedName>
</protein>
<accession>A0A0A9C8P1</accession>
<name>A0A0A9C8P1_ARUDO</name>
<dbReference type="EMBL" id="GBRH01228125">
    <property type="protein sequence ID" value="JAD69770.1"/>
    <property type="molecule type" value="Transcribed_RNA"/>
</dbReference>
<reference evidence="2" key="1">
    <citation type="submission" date="2014-09" db="EMBL/GenBank/DDBJ databases">
        <authorList>
            <person name="Magalhaes I.L.F."/>
            <person name="Oliveira U."/>
            <person name="Santos F.R."/>
            <person name="Vidigal T.H.D.A."/>
            <person name="Brescovit A.D."/>
            <person name="Santos A.J."/>
        </authorList>
    </citation>
    <scope>NUCLEOTIDE SEQUENCE</scope>
    <source>
        <tissue evidence="2">Shoot tissue taken approximately 20 cm above the soil surface</tissue>
    </source>
</reference>
<keyword evidence="1" id="KW-0732">Signal</keyword>
<organism evidence="2">
    <name type="scientific">Arundo donax</name>
    <name type="common">Giant reed</name>
    <name type="synonym">Donax arundinaceus</name>
    <dbReference type="NCBI Taxonomy" id="35708"/>
    <lineage>
        <taxon>Eukaryota</taxon>
        <taxon>Viridiplantae</taxon>
        <taxon>Streptophyta</taxon>
        <taxon>Embryophyta</taxon>
        <taxon>Tracheophyta</taxon>
        <taxon>Spermatophyta</taxon>
        <taxon>Magnoliopsida</taxon>
        <taxon>Liliopsida</taxon>
        <taxon>Poales</taxon>
        <taxon>Poaceae</taxon>
        <taxon>PACMAD clade</taxon>
        <taxon>Arundinoideae</taxon>
        <taxon>Arundineae</taxon>
        <taxon>Arundo</taxon>
    </lineage>
</organism>
<evidence type="ECO:0000256" key="1">
    <source>
        <dbReference type="SAM" id="SignalP"/>
    </source>
</evidence>
<feature type="chain" id="PRO_5002063196" evidence="1">
    <location>
        <begin position="19"/>
        <end position="50"/>
    </location>
</feature>
<proteinExistence type="predicted"/>